<accession>A0A7S8C978</accession>
<keyword evidence="8" id="KW-1185">Reference proteome</keyword>
<evidence type="ECO:0000313" key="8">
    <source>
        <dbReference type="Proteomes" id="UP000593626"/>
    </source>
</evidence>
<dbReference type="InterPro" id="IPR046335">
    <property type="entry name" value="LacI/GalR-like_sensor"/>
</dbReference>
<keyword evidence="1" id="KW-0805">Transcription regulation</keyword>
<keyword evidence="3" id="KW-0804">Transcription</keyword>
<dbReference type="EMBL" id="CP049742">
    <property type="protein sequence ID" value="QPC45678.1"/>
    <property type="molecule type" value="Genomic_DNA"/>
</dbReference>
<dbReference type="GO" id="GO:0003700">
    <property type="term" value="F:DNA-binding transcription factor activity"/>
    <property type="evidence" value="ECO:0007669"/>
    <property type="project" value="TreeGrafter"/>
</dbReference>
<dbReference type="PROSITE" id="PS51063">
    <property type="entry name" value="HTH_CRP_2"/>
    <property type="match status" value="1"/>
</dbReference>
<keyword evidence="2" id="KW-0238">DNA-binding</keyword>
<dbReference type="KEGG" id="mcui:G8O30_01170"/>
<dbReference type="GO" id="GO:0000976">
    <property type="term" value="F:transcription cis-regulatory region binding"/>
    <property type="evidence" value="ECO:0007669"/>
    <property type="project" value="TreeGrafter"/>
</dbReference>
<dbReference type="SUPFAM" id="SSF53822">
    <property type="entry name" value="Periplasmic binding protein-like I"/>
    <property type="match status" value="1"/>
</dbReference>
<evidence type="ECO:0000259" key="6">
    <source>
        <dbReference type="PROSITE" id="PS51063"/>
    </source>
</evidence>
<dbReference type="InterPro" id="IPR001387">
    <property type="entry name" value="Cro/C1-type_HTH"/>
</dbReference>
<name>A0A7S8C978_9BACI</name>
<reference evidence="7 8" key="1">
    <citation type="submission" date="2019-07" db="EMBL/GenBank/DDBJ databases">
        <title>Genome sequence of 2 isolates from Red Sea Mangroves.</title>
        <authorList>
            <person name="Sefrji F."/>
            <person name="Michoud G."/>
            <person name="Merlino G."/>
            <person name="Daffonchio D."/>
        </authorList>
    </citation>
    <scope>NUCLEOTIDE SEQUENCE [LARGE SCALE GENOMIC DNA]</scope>
    <source>
        <strain evidence="7 8">R1DC41</strain>
    </source>
</reference>
<dbReference type="InterPro" id="IPR028082">
    <property type="entry name" value="Peripla_BP_I"/>
</dbReference>
<dbReference type="CDD" id="cd06267">
    <property type="entry name" value="PBP1_LacI_sugar_binding-like"/>
    <property type="match status" value="1"/>
</dbReference>
<dbReference type="Gene3D" id="3.40.50.2300">
    <property type="match status" value="2"/>
</dbReference>
<dbReference type="CDD" id="cd01392">
    <property type="entry name" value="HTH_LacI"/>
    <property type="match status" value="1"/>
</dbReference>
<sequence length="339" mass="37509">MKVTIKDIAKKAGVSPATVSKIINNYQDVGEETKKRVLHIMQVEGYQPATSTKAQPPVDNKLIGVVFAGEINADLTHPVFVEVINEFKKTIGELGYDLIFFSNEQFFSNKESYIERCKHFNISGCLLIAGDRIEKSVYELDISSIPCVGVDIALQGPCSSYVTSDSMSIASKVVEHLYLRGHREIGFIGGSMGSLVSTSRLESFQAMMKQYGLIVREEWIREGDFFEESGYQQMKAILAQPKRPTAIFASSDLMAIGAIRAAKEEGLSIPDDLSVVGCDDILPAQFIEPPLTTIRQDKKKLGKLAAHILEDLIHQRIESSSVTVEPELVVRHTTSHVML</sequence>
<evidence type="ECO:0000313" key="7">
    <source>
        <dbReference type="EMBL" id="QPC45678.1"/>
    </source>
</evidence>
<dbReference type="SMART" id="SM00354">
    <property type="entry name" value="HTH_LACI"/>
    <property type="match status" value="1"/>
</dbReference>
<evidence type="ECO:0000259" key="4">
    <source>
        <dbReference type="PROSITE" id="PS50932"/>
    </source>
</evidence>
<dbReference type="InterPro" id="IPR010982">
    <property type="entry name" value="Lambda_DNA-bd_dom_sf"/>
</dbReference>
<dbReference type="Pfam" id="PF13377">
    <property type="entry name" value="Peripla_BP_3"/>
    <property type="match status" value="1"/>
</dbReference>
<proteinExistence type="predicted"/>
<dbReference type="PANTHER" id="PTHR30146:SF109">
    <property type="entry name" value="HTH-TYPE TRANSCRIPTIONAL REGULATOR GALS"/>
    <property type="match status" value="1"/>
</dbReference>
<evidence type="ECO:0000259" key="5">
    <source>
        <dbReference type="PROSITE" id="PS50943"/>
    </source>
</evidence>
<dbReference type="PRINTS" id="PR00036">
    <property type="entry name" value="HTHLACI"/>
</dbReference>
<dbReference type="PROSITE" id="PS50943">
    <property type="entry name" value="HTH_CROC1"/>
    <property type="match status" value="1"/>
</dbReference>
<evidence type="ECO:0000256" key="2">
    <source>
        <dbReference type="ARBA" id="ARBA00023125"/>
    </source>
</evidence>
<organism evidence="7 8">
    <name type="scientific">Mangrovibacillus cuniculi</name>
    <dbReference type="NCBI Taxonomy" id="2593652"/>
    <lineage>
        <taxon>Bacteria</taxon>
        <taxon>Bacillati</taxon>
        <taxon>Bacillota</taxon>
        <taxon>Bacilli</taxon>
        <taxon>Bacillales</taxon>
        <taxon>Bacillaceae</taxon>
        <taxon>Mangrovibacillus</taxon>
    </lineage>
</organism>
<dbReference type="Pfam" id="PF00356">
    <property type="entry name" value="LacI"/>
    <property type="match status" value="1"/>
</dbReference>
<dbReference type="AlphaFoldDB" id="A0A7S8C978"/>
<evidence type="ECO:0000256" key="3">
    <source>
        <dbReference type="ARBA" id="ARBA00023163"/>
    </source>
</evidence>
<dbReference type="PANTHER" id="PTHR30146">
    <property type="entry name" value="LACI-RELATED TRANSCRIPTIONAL REPRESSOR"/>
    <property type="match status" value="1"/>
</dbReference>
<dbReference type="RefSeq" id="WP_239673192.1">
    <property type="nucleotide sequence ID" value="NZ_CP049742.1"/>
</dbReference>
<protein>
    <submittedName>
        <fullName evidence="7">LacI family transcriptional regulator</fullName>
    </submittedName>
</protein>
<dbReference type="InterPro" id="IPR012318">
    <property type="entry name" value="HTH_CRP"/>
</dbReference>
<gene>
    <name evidence="7" type="ORF">G8O30_01170</name>
</gene>
<feature type="domain" description="HTH lacI-type" evidence="4">
    <location>
        <begin position="3"/>
        <end position="54"/>
    </location>
</feature>
<dbReference type="PROSITE" id="PS50932">
    <property type="entry name" value="HTH_LACI_2"/>
    <property type="match status" value="1"/>
</dbReference>
<dbReference type="Proteomes" id="UP000593626">
    <property type="component" value="Chromosome"/>
</dbReference>
<dbReference type="Gene3D" id="1.10.260.40">
    <property type="entry name" value="lambda repressor-like DNA-binding domains"/>
    <property type="match status" value="1"/>
</dbReference>
<dbReference type="InterPro" id="IPR000843">
    <property type="entry name" value="HTH_LacI"/>
</dbReference>
<evidence type="ECO:0000256" key="1">
    <source>
        <dbReference type="ARBA" id="ARBA00023015"/>
    </source>
</evidence>
<feature type="domain" description="HTH crp-type" evidence="6">
    <location>
        <begin position="1"/>
        <end position="44"/>
    </location>
</feature>
<dbReference type="PROSITE" id="PS00356">
    <property type="entry name" value="HTH_LACI_1"/>
    <property type="match status" value="1"/>
</dbReference>
<dbReference type="SUPFAM" id="SSF47413">
    <property type="entry name" value="lambda repressor-like DNA-binding domains"/>
    <property type="match status" value="1"/>
</dbReference>
<feature type="domain" description="HTH cro/C1-type" evidence="5">
    <location>
        <begin position="2"/>
        <end position="47"/>
    </location>
</feature>